<reference evidence="1" key="1">
    <citation type="submission" date="2023-05" db="EMBL/GenBank/DDBJ databases">
        <title>Streptantibioticus silvisoli sp. nov., acidotolerant actinomycetes 1 from pine litter.</title>
        <authorList>
            <person name="Swiecimska M."/>
            <person name="Golinska P."/>
            <person name="Sangal V."/>
            <person name="Wachnowicz B."/>
            <person name="Goodfellow M."/>
        </authorList>
    </citation>
    <scope>NUCLEOTIDE SEQUENCE</scope>
    <source>
        <strain evidence="1">SL13</strain>
    </source>
</reference>
<dbReference type="RefSeq" id="WP_271312960.1">
    <property type="nucleotide sequence ID" value="NZ_JABXJJ020000023.1"/>
</dbReference>
<gene>
    <name evidence="1" type="ORF">POF50_019740</name>
</gene>
<protein>
    <submittedName>
        <fullName evidence="1">Uncharacterized protein</fullName>
    </submittedName>
</protein>
<accession>A0AA90KHK8</accession>
<name>A0AA90KHK8_9ACTN</name>
<sequence>MAQTWGLDFSQIPSWEATNEFIRRHELHSMKAQQKFLIEAWGGVERRLRREIKRRTRISPFLLGASVLRTDEFVHRRYEEMSKALYARPGEQVGVDPWRDLESSARMSLARAVDAFNFLEDTELAEVAHQHAHKVAALVGGVFGCDIKYSEDTYWDTCPISLMHRRWGMSVGFTATRRCSLCGEDLDLCEHLLGTLYEVKIQRTDDGTCNACGHHSCSHIDGDIASVYPHAVKGDLQVHEISWVSRPRDPLARFTRVEFDPQILAHSLGKEPDGRDVRCYRCLHPCESFTTLQE</sequence>
<proteinExistence type="predicted"/>
<dbReference type="EMBL" id="JABXJJ020000023">
    <property type="protein sequence ID" value="MDI5971534.1"/>
    <property type="molecule type" value="Genomic_DNA"/>
</dbReference>
<evidence type="ECO:0000313" key="1">
    <source>
        <dbReference type="EMBL" id="MDI5971534.1"/>
    </source>
</evidence>
<dbReference type="AlphaFoldDB" id="A0AA90KHK8"/>
<organism evidence="1">
    <name type="scientific">Streptantibioticus silvisoli</name>
    <dbReference type="NCBI Taxonomy" id="2705255"/>
    <lineage>
        <taxon>Bacteria</taxon>
        <taxon>Bacillati</taxon>
        <taxon>Actinomycetota</taxon>
        <taxon>Actinomycetes</taxon>
        <taxon>Kitasatosporales</taxon>
        <taxon>Streptomycetaceae</taxon>
        <taxon>Streptantibioticus</taxon>
    </lineage>
</organism>
<comment type="caution">
    <text evidence="1">The sequence shown here is derived from an EMBL/GenBank/DDBJ whole genome shotgun (WGS) entry which is preliminary data.</text>
</comment>